<dbReference type="AlphaFoldDB" id="A0A7G8QAT9"/>
<dbReference type="Pfam" id="PF00903">
    <property type="entry name" value="Glyoxalase"/>
    <property type="match status" value="1"/>
</dbReference>
<gene>
    <name evidence="2" type="ORF">H8F01_17955</name>
</gene>
<dbReference type="CDD" id="cd06587">
    <property type="entry name" value="VOC"/>
    <property type="match status" value="1"/>
</dbReference>
<protein>
    <submittedName>
        <fullName evidence="2">VOC family protein</fullName>
    </submittedName>
</protein>
<evidence type="ECO:0000313" key="3">
    <source>
        <dbReference type="Proteomes" id="UP000515873"/>
    </source>
</evidence>
<evidence type="ECO:0000313" key="2">
    <source>
        <dbReference type="EMBL" id="QNK03897.1"/>
    </source>
</evidence>
<dbReference type="EMBL" id="CP060412">
    <property type="protein sequence ID" value="QNK03897.1"/>
    <property type="molecule type" value="Genomic_DNA"/>
</dbReference>
<organism evidence="2 3">
    <name type="scientific">Dyella telluris</name>
    <dbReference type="NCBI Taxonomy" id="2763498"/>
    <lineage>
        <taxon>Bacteria</taxon>
        <taxon>Pseudomonadati</taxon>
        <taxon>Pseudomonadota</taxon>
        <taxon>Gammaproteobacteria</taxon>
        <taxon>Lysobacterales</taxon>
        <taxon>Rhodanobacteraceae</taxon>
        <taxon>Dyella</taxon>
    </lineage>
</organism>
<accession>A0A7G8QAT9</accession>
<keyword evidence="3" id="KW-1185">Reference proteome</keyword>
<dbReference type="SUPFAM" id="SSF54593">
    <property type="entry name" value="Glyoxalase/Bleomycin resistance protein/Dihydroxybiphenyl dioxygenase"/>
    <property type="match status" value="1"/>
</dbReference>
<dbReference type="InterPro" id="IPR029068">
    <property type="entry name" value="Glyas_Bleomycin-R_OHBP_Dase"/>
</dbReference>
<feature type="domain" description="VOC" evidence="1">
    <location>
        <begin position="2"/>
        <end position="114"/>
    </location>
</feature>
<dbReference type="Proteomes" id="UP000515873">
    <property type="component" value="Chromosome"/>
</dbReference>
<sequence length="128" mass="14166">MKFNHISFPSCDVDATASFFVRHLGCTASAFGTTQILKRHDFDIVVEDAEDRVVHWPENFHIGFELPSAADVLALYEAFKAAGVVFETEVIQHVRGSRFFCQIPGGVGVEINTREDAAEAFRASFGRA</sequence>
<dbReference type="KEGG" id="dtl:H8F01_17955"/>
<proteinExistence type="predicted"/>
<dbReference type="Gene3D" id="3.10.180.10">
    <property type="entry name" value="2,3-Dihydroxybiphenyl 1,2-Dioxygenase, domain 1"/>
    <property type="match status" value="1"/>
</dbReference>
<dbReference type="InterPro" id="IPR004360">
    <property type="entry name" value="Glyas_Fos-R_dOase_dom"/>
</dbReference>
<dbReference type="PROSITE" id="PS51819">
    <property type="entry name" value="VOC"/>
    <property type="match status" value="1"/>
</dbReference>
<dbReference type="InterPro" id="IPR037523">
    <property type="entry name" value="VOC_core"/>
</dbReference>
<name>A0A7G8QAT9_9GAMM</name>
<evidence type="ECO:0000259" key="1">
    <source>
        <dbReference type="PROSITE" id="PS51819"/>
    </source>
</evidence>
<reference evidence="2 3" key="1">
    <citation type="submission" date="2020-08" db="EMBL/GenBank/DDBJ databases">
        <title>Dyella sp. G9 isolated from forest soil.</title>
        <authorList>
            <person name="Fu J."/>
            <person name="Qiu L."/>
        </authorList>
    </citation>
    <scope>NUCLEOTIDE SEQUENCE [LARGE SCALE GENOMIC DNA]</scope>
    <source>
        <strain evidence="2 3">G9</strain>
    </source>
</reference>